<sequence length="41" mass="4642">MRATGGTLSKIFDVQNKKCTYTEFFKAKTGALSNIFDFFTN</sequence>
<comment type="caution">
    <text evidence="1">The sequence shown here is derived from an EMBL/GenBank/DDBJ whole genome shotgun (WGS) entry which is preliminary data.</text>
</comment>
<dbReference type="InterPro" id="IPR018652">
    <property type="entry name" value="DUF2082_NA-bd_Znr"/>
</dbReference>
<proteinExistence type="predicted"/>
<gene>
    <name evidence="1" type="ORF">I602_2659</name>
</gene>
<accession>A0A0M9CIY0</accession>
<protein>
    <submittedName>
        <fullName evidence="1">GTP-binding protein LepA</fullName>
    </submittedName>
</protein>
<dbReference type="EMBL" id="LGBR01000001">
    <property type="protein sequence ID" value="KOY53099.1"/>
    <property type="molecule type" value="Genomic_DNA"/>
</dbReference>
<organism evidence="1 2">
    <name type="scientific">Polaribacter dokdonensis DSW-5</name>
    <dbReference type="NCBI Taxonomy" id="1300348"/>
    <lineage>
        <taxon>Bacteria</taxon>
        <taxon>Pseudomonadati</taxon>
        <taxon>Bacteroidota</taxon>
        <taxon>Flavobacteriia</taxon>
        <taxon>Flavobacteriales</taxon>
        <taxon>Flavobacteriaceae</taxon>
    </lineage>
</organism>
<reference evidence="1 2" key="1">
    <citation type="submission" date="2015-07" db="EMBL/GenBank/DDBJ databases">
        <title>Genome of Polaribacter dokdonenesis DSW-5, isolated from seawater off Dokdo in Korea.</title>
        <authorList>
            <person name="Yoon K."/>
            <person name="Song J.Y."/>
            <person name="Kim J.F."/>
        </authorList>
    </citation>
    <scope>NUCLEOTIDE SEQUENCE [LARGE SCALE GENOMIC DNA]</scope>
    <source>
        <strain evidence="1 2">DSW-5</strain>
    </source>
</reference>
<evidence type="ECO:0000313" key="1">
    <source>
        <dbReference type="EMBL" id="KOY53099.1"/>
    </source>
</evidence>
<dbReference type="STRING" id="1300348.I602_2659"/>
<name>A0A0M9CIY0_9FLAO</name>
<dbReference type="Pfam" id="PF09855">
    <property type="entry name" value="Zn_ribbon_13"/>
    <property type="match status" value="1"/>
</dbReference>
<dbReference type="PATRIC" id="fig|1300348.6.peg.2661"/>
<dbReference type="Proteomes" id="UP000037716">
    <property type="component" value="Unassembled WGS sequence"/>
</dbReference>
<dbReference type="AlphaFoldDB" id="A0A0M9CIY0"/>
<evidence type="ECO:0000313" key="2">
    <source>
        <dbReference type="Proteomes" id="UP000037716"/>
    </source>
</evidence>